<evidence type="ECO:0000256" key="2">
    <source>
        <dbReference type="ARBA" id="ARBA00022525"/>
    </source>
</evidence>
<dbReference type="Pfam" id="PF17210">
    <property type="entry name" value="SdrD_B"/>
    <property type="match status" value="1"/>
</dbReference>
<keyword evidence="6" id="KW-1185">Reference proteome</keyword>
<dbReference type="AlphaFoldDB" id="D2QCD9"/>
<evidence type="ECO:0000256" key="3">
    <source>
        <dbReference type="ARBA" id="ARBA00022729"/>
    </source>
</evidence>
<dbReference type="HOGENOM" id="CLU_347102_0_0_10"/>
<dbReference type="eggNOG" id="COG4625">
    <property type="taxonomic scope" value="Bacteria"/>
</dbReference>
<dbReference type="RefSeq" id="WP_012924802.1">
    <property type="nucleotide sequence ID" value="NC_013730.1"/>
</dbReference>
<dbReference type="Gene3D" id="2.60.40.10">
    <property type="entry name" value="Immunoglobulins"/>
    <property type="match status" value="3"/>
</dbReference>
<evidence type="ECO:0000313" key="5">
    <source>
        <dbReference type="EMBL" id="ADB36250.1"/>
    </source>
</evidence>
<dbReference type="STRING" id="504472.Slin_0185"/>
<dbReference type="SUPFAM" id="SSF63825">
    <property type="entry name" value="YWTD domain"/>
    <property type="match status" value="1"/>
</dbReference>
<evidence type="ECO:0000313" key="6">
    <source>
        <dbReference type="Proteomes" id="UP000002028"/>
    </source>
</evidence>
<name>D2QCD9_SPILD</name>
<keyword evidence="2" id="KW-0964">Secreted</keyword>
<dbReference type="GO" id="GO:0016020">
    <property type="term" value="C:membrane"/>
    <property type="evidence" value="ECO:0007669"/>
    <property type="project" value="InterPro"/>
</dbReference>
<evidence type="ECO:0000256" key="1">
    <source>
        <dbReference type="ARBA" id="ARBA00004613"/>
    </source>
</evidence>
<feature type="domain" description="SD-repeat containing protein B" evidence="4">
    <location>
        <begin position="322"/>
        <end position="408"/>
    </location>
</feature>
<keyword evidence="3" id="KW-0732">Signal</keyword>
<comment type="subcellular location">
    <subcellularLocation>
        <location evidence="1">Secreted</location>
    </subcellularLocation>
</comment>
<dbReference type="SUPFAM" id="SSF117074">
    <property type="entry name" value="Hypothetical protein PA1324"/>
    <property type="match status" value="1"/>
</dbReference>
<dbReference type="InterPro" id="IPR033764">
    <property type="entry name" value="Sdr_B"/>
</dbReference>
<organism evidence="5 6">
    <name type="scientific">Spirosoma linguale (strain ATCC 33905 / DSM 74 / LMG 10896 / Claus 1)</name>
    <dbReference type="NCBI Taxonomy" id="504472"/>
    <lineage>
        <taxon>Bacteria</taxon>
        <taxon>Pseudomonadati</taxon>
        <taxon>Bacteroidota</taxon>
        <taxon>Cytophagia</taxon>
        <taxon>Cytophagales</taxon>
        <taxon>Cytophagaceae</taxon>
        <taxon>Spirosoma</taxon>
    </lineage>
</organism>
<accession>D2QCD9</accession>
<reference evidence="5 6" key="1">
    <citation type="journal article" date="2010" name="Stand. Genomic Sci.">
        <title>Complete genome sequence of Spirosoma linguale type strain (1).</title>
        <authorList>
            <person name="Lail K."/>
            <person name="Sikorski J."/>
            <person name="Saunders E."/>
            <person name="Lapidus A."/>
            <person name="Glavina Del Rio T."/>
            <person name="Copeland A."/>
            <person name="Tice H."/>
            <person name="Cheng J.-F."/>
            <person name="Lucas S."/>
            <person name="Nolan M."/>
            <person name="Bruce D."/>
            <person name="Goodwin L."/>
            <person name="Pitluck S."/>
            <person name="Ivanova N."/>
            <person name="Mavromatis K."/>
            <person name="Ovchinnikova G."/>
            <person name="Pati A."/>
            <person name="Chen A."/>
            <person name="Palaniappan K."/>
            <person name="Land M."/>
            <person name="Hauser L."/>
            <person name="Chang Y.-J."/>
            <person name="Jeffries C.D."/>
            <person name="Chain P."/>
            <person name="Brettin T."/>
            <person name="Detter J.C."/>
            <person name="Schuetze A."/>
            <person name="Rohde M."/>
            <person name="Tindall B.J."/>
            <person name="Goeker M."/>
            <person name="Bristow J."/>
            <person name="Eisen J.A."/>
            <person name="Markowitz V."/>
            <person name="Hugenholtz P."/>
            <person name="Kyrpides N.C."/>
            <person name="Klenk H.-P."/>
            <person name="Chen F."/>
        </authorList>
    </citation>
    <scope>NUCLEOTIDE SEQUENCE [LARGE SCALE GENOMIC DNA]</scope>
    <source>
        <strain evidence="6">ATCC 33905 / DSM 74 / LMG 10896 / Claus 1</strain>
    </source>
</reference>
<dbReference type="Proteomes" id="UP000002028">
    <property type="component" value="Chromosome"/>
</dbReference>
<dbReference type="GO" id="GO:0005509">
    <property type="term" value="F:calcium ion binding"/>
    <property type="evidence" value="ECO:0007669"/>
    <property type="project" value="InterPro"/>
</dbReference>
<proteinExistence type="predicted"/>
<dbReference type="InterPro" id="IPR013783">
    <property type="entry name" value="Ig-like_fold"/>
</dbReference>
<dbReference type="InterPro" id="IPR015919">
    <property type="entry name" value="Cadherin-like_sf"/>
</dbReference>
<dbReference type="EMBL" id="CP001769">
    <property type="protein sequence ID" value="ADB36250.1"/>
    <property type="molecule type" value="Genomic_DNA"/>
</dbReference>
<gene>
    <name evidence="5" type="ordered locus">Slin_0185</name>
</gene>
<dbReference type="Pfam" id="PF05345">
    <property type="entry name" value="He_PIG"/>
    <property type="match status" value="2"/>
</dbReference>
<dbReference type="SUPFAM" id="SSF49313">
    <property type="entry name" value="Cadherin-like"/>
    <property type="match status" value="1"/>
</dbReference>
<sequence>MDITSDGKTLYAVNMGNGKIVKLDISGVSYGSIPSGGYTGSSLPVSEISIPSSVATCSGGRFRPSALSIYAGSMYIGGVCDASTGGSPDLKLKILKMDLTSGTWTELLNYGLSAIQGGSLRWAGWPNVKWSDNFVGQQNTDGEFQPYVNDIALTDNGSVIIGVGNRKIFSMDSDRDMGYMLTTWRNADGTMSIESNGKVGPYTSQARTDPAVTSSGLNTGWSSNTKTSSDLNMVSMGPGGDWFLEVGRTISHPFLFNGGVFIASGTGEVLGGFADPLDGDTNAGGRYLSISNEVANYGNSITSHKTFAITGMQAVCAATSIEIGNRVWNDTDGNGRQDPDEPALANVTVTLKSSTGATLATAKTDGTGTYIFSNASGTSSANLIYNITALTASASYSVTIDNASSQTALAGMHLTLANVTNGTEDQRDSDGTLVGTNVIAALTTGAPGANNHSYDFGFTACSMNVVVTAGACLTATNQYTVSGTVSFTNAAAGTMTITDGTRSTTVPVSATSTSVPFSLTGLTSGTGSHTVVATLSGCSTDNATYTAPASCSVTPCNLTIGTNSLPNGTVGAAYNQTIKTTGGTAPLTYAVSVGSLPAGLSLNATTGAITGTPGGAGTATFTIQVTDSKSCSATVPLTITVGTVAVCSLNLTVTRGDCFSATNQYSITGIIDLVNNTAGGTITITDGTATTTVQAAPNAAQVTFTLSGFNSDGSQHTVTATMPGCGSDQDVYFAPASCSVTPCTLAISTSSLPNGTVGTAYNQTIQTTGGTAPLTFAVSVGSLPAGLSLNPTKGAIKCLCPTVNCYPTTVKKN</sequence>
<dbReference type="eggNOG" id="COG4932">
    <property type="taxonomic scope" value="Bacteria"/>
</dbReference>
<protein>
    <submittedName>
        <fullName evidence="5">Ig family protein</fullName>
    </submittedName>
</protein>
<dbReference type="eggNOG" id="COG2373">
    <property type="taxonomic scope" value="Bacteria"/>
</dbReference>
<evidence type="ECO:0000259" key="4">
    <source>
        <dbReference type="Pfam" id="PF17210"/>
    </source>
</evidence>
<dbReference type="GO" id="GO:0005576">
    <property type="term" value="C:extracellular region"/>
    <property type="evidence" value="ECO:0007669"/>
    <property type="project" value="UniProtKB-SubCell"/>
</dbReference>
<dbReference type="KEGG" id="sli:Slin_0185"/>